<dbReference type="EMBL" id="JARKNE010000006">
    <property type="protein sequence ID" value="KAK5824110.1"/>
    <property type="molecule type" value="Genomic_DNA"/>
</dbReference>
<accession>A0ABR0PIG0</accession>
<gene>
    <name evidence="1" type="ORF">PVK06_018873</name>
</gene>
<comment type="caution">
    <text evidence="1">The sequence shown here is derived from an EMBL/GenBank/DDBJ whole genome shotgun (WGS) entry which is preliminary data.</text>
</comment>
<name>A0ABR0PIG0_GOSAR</name>
<sequence length="103" mass="11478">MLVSATISEFYDEICDITNEASSLDEENLKVKIVGKTLHSLASIEHVNDEAKYVTTMHIFEMNPEEAQKIDVKHNRSISFNVKADVGTFNGIIASLKSCKNNC</sequence>
<dbReference type="Proteomes" id="UP001358586">
    <property type="component" value="Chromosome 6"/>
</dbReference>
<proteinExistence type="predicted"/>
<evidence type="ECO:0000313" key="2">
    <source>
        <dbReference type="Proteomes" id="UP001358586"/>
    </source>
</evidence>
<organism evidence="1 2">
    <name type="scientific">Gossypium arboreum</name>
    <name type="common">Tree cotton</name>
    <name type="synonym">Gossypium nanking</name>
    <dbReference type="NCBI Taxonomy" id="29729"/>
    <lineage>
        <taxon>Eukaryota</taxon>
        <taxon>Viridiplantae</taxon>
        <taxon>Streptophyta</taxon>
        <taxon>Embryophyta</taxon>
        <taxon>Tracheophyta</taxon>
        <taxon>Spermatophyta</taxon>
        <taxon>Magnoliopsida</taxon>
        <taxon>eudicotyledons</taxon>
        <taxon>Gunneridae</taxon>
        <taxon>Pentapetalae</taxon>
        <taxon>rosids</taxon>
        <taxon>malvids</taxon>
        <taxon>Malvales</taxon>
        <taxon>Malvaceae</taxon>
        <taxon>Malvoideae</taxon>
        <taxon>Gossypium</taxon>
    </lineage>
</organism>
<protein>
    <submittedName>
        <fullName evidence="1">Uncharacterized protein</fullName>
    </submittedName>
</protein>
<evidence type="ECO:0000313" key="1">
    <source>
        <dbReference type="EMBL" id="KAK5824110.1"/>
    </source>
</evidence>
<reference evidence="1 2" key="1">
    <citation type="submission" date="2023-03" db="EMBL/GenBank/DDBJ databases">
        <title>WGS of Gossypium arboreum.</title>
        <authorList>
            <person name="Yu D."/>
        </authorList>
    </citation>
    <scope>NUCLEOTIDE SEQUENCE [LARGE SCALE GENOMIC DNA]</scope>
    <source>
        <tissue evidence="1">Leaf</tissue>
    </source>
</reference>
<keyword evidence="2" id="KW-1185">Reference proteome</keyword>